<dbReference type="Gene3D" id="1.50.10.10">
    <property type="match status" value="1"/>
</dbReference>
<dbReference type="NCBIfam" id="NF008305">
    <property type="entry name" value="PRK11097.1"/>
    <property type="match status" value="1"/>
</dbReference>
<dbReference type="InterPro" id="IPR002037">
    <property type="entry name" value="Glyco_hydro_8"/>
</dbReference>
<evidence type="ECO:0000256" key="8">
    <source>
        <dbReference type="SAM" id="MobiDB-lite"/>
    </source>
</evidence>
<keyword evidence="5" id="KW-0136">Cellulose degradation</keyword>
<dbReference type="SUPFAM" id="SSF48208">
    <property type="entry name" value="Six-hairpin glycosidases"/>
    <property type="match status" value="1"/>
</dbReference>
<name>A0ABX8US60_9BURK</name>
<evidence type="ECO:0000256" key="7">
    <source>
        <dbReference type="ARBA" id="ARBA00023326"/>
    </source>
</evidence>
<feature type="chain" id="PRO_5047035079" description="cellulase" evidence="9">
    <location>
        <begin position="29"/>
        <end position="440"/>
    </location>
</feature>
<evidence type="ECO:0000256" key="6">
    <source>
        <dbReference type="ARBA" id="ARBA00023295"/>
    </source>
</evidence>
<dbReference type="EMBL" id="CP080096">
    <property type="protein sequence ID" value="QYD71476.1"/>
    <property type="molecule type" value="Genomic_DNA"/>
</dbReference>
<evidence type="ECO:0000256" key="4">
    <source>
        <dbReference type="ARBA" id="ARBA00022801"/>
    </source>
</evidence>
<dbReference type="Proteomes" id="UP000826462">
    <property type="component" value="Chromosome 2"/>
</dbReference>
<dbReference type="InterPro" id="IPR008928">
    <property type="entry name" value="6-hairpin_glycosidase_sf"/>
</dbReference>
<keyword evidence="4 10" id="KW-0378">Hydrolase</keyword>
<keyword evidence="9" id="KW-0732">Signal</keyword>
<sequence length="440" mass="46756">MRALRHRSAVCALTFAALSLAAAPTATAAAAHATQPANCDDWTAYRQFVARFVQQDGRVVDYSTAVQQSTSEGQSYAMFFALVANDRATFDRLLGWTRSNLSAGRFDSANVQLPAWQWGRKPDGSYGVLDPNSASDADLWIAYDLFEAARLWREPSYSKLAWALVTQIEKQEVATLAGLGPMLLPGPHGFQTGGTTRLNPSYLPLPVLRALAAEAPSGPWASIAANAYTLVKTTAPRGFSPDWAAWRDGRFIVDPKSGDVGSYDAIRVYLWAGLTDASDPLAKPWLDAVGGMREQIAKTGVPPERVMTTSGVAQGEAPLGFWGALLPYLRAFNDARAANLAQTHLAALNATATAAVTPGAAAANATPNAAPNTTPNATPNVAPNAAPPDASAPGNNPPVYYDEVLMLFGTGAADGRYHFDATGRLLPRWETLCSPAHARS</sequence>
<organism evidence="10 11">
    <name type="scientific">Paraburkholderia edwinii</name>
    <dbReference type="NCBI Taxonomy" id="2861782"/>
    <lineage>
        <taxon>Bacteria</taxon>
        <taxon>Pseudomonadati</taxon>
        <taxon>Pseudomonadota</taxon>
        <taxon>Betaproteobacteria</taxon>
        <taxon>Burkholderiales</taxon>
        <taxon>Burkholderiaceae</taxon>
        <taxon>Paraburkholderia</taxon>
    </lineage>
</organism>
<accession>A0ABX8US60</accession>
<proteinExistence type="inferred from homology"/>
<feature type="region of interest" description="Disordered" evidence="8">
    <location>
        <begin position="363"/>
        <end position="395"/>
    </location>
</feature>
<evidence type="ECO:0000256" key="3">
    <source>
        <dbReference type="ARBA" id="ARBA00012601"/>
    </source>
</evidence>
<evidence type="ECO:0000256" key="2">
    <source>
        <dbReference type="ARBA" id="ARBA00009209"/>
    </source>
</evidence>
<reference evidence="10 11" key="1">
    <citation type="submission" date="2021-07" db="EMBL/GenBank/DDBJ databases">
        <title>Paraburkholderia edwinii protects Aspergillus sp. from phenazines by acting as a toxin sponge.</title>
        <authorList>
            <person name="Dahlstrom K.M."/>
            <person name="Newman D.K."/>
        </authorList>
    </citation>
    <scope>NUCLEOTIDE SEQUENCE [LARGE SCALE GENOMIC DNA]</scope>
    <source>
        <strain evidence="10 11">Pe01</strain>
    </source>
</reference>
<dbReference type="EC" id="3.2.1.4" evidence="3"/>
<keyword evidence="7" id="KW-0119">Carbohydrate metabolism</keyword>
<evidence type="ECO:0000256" key="1">
    <source>
        <dbReference type="ARBA" id="ARBA00000966"/>
    </source>
</evidence>
<keyword evidence="7" id="KW-0624">Polysaccharide degradation</keyword>
<dbReference type="InterPro" id="IPR012341">
    <property type="entry name" value="6hp_glycosidase-like_sf"/>
</dbReference>
<comment type="catalytic activity">
    <reaction evidence="1">
        <text>Endohydrolysis of (1-&gt;4)-beta-D-glucosidic linkages in cellulose, lichenin and cereal beta-D-glucans.</text>
        <dbReference type="EC" id="3.2.1.4"/>
    </reaction>
</comment>
<dbReference type="RefSeq" id="WP_219800905.1">
    <property type="nucleotide sequence ID" value="NZ_CP080096.1"/>
</dbReference>
<comment type="similarity">
    <text evidence="2">Belongs to the glycosyl hydrolase 8 (cellulase D) family.</text>
</comment>
<evidence type="ECO:0000313" key="11">
    <source>
        <dbReference type="Proteomes" id="UP000826462"/>
    </source>
</evidence>
<evidence type="ECO:0000256" key="5">
    <source>
        <dbReference type="ARBA" id="ARBA00023001"/>
    </source>
</evidence>
<gene>
    <name evidence="10" type="primary">bcsZ</name>
    <name evidence="10" type="ORF">KZJ38_31160</name>
</gene>
<evidence type="ECO:0000256" key="9">
    <source>
        <dbReference type="SAM" id="SignalP"/>
    </source>
</evidence>
<dbReference type="PRINTS" id="PR00735">
    <property type="entry name" value="GLHYDRLASE8"/>
</dbReference>
<protein>
    <recommendedName>
        <fullName evidence="3">cellulase</fullName>
        <ecNumber evidence="3">3.2.1.4</ecNumber>
    </recommendedName>
</protein>
<keyword evidence="11" id="KW-1185">Reference proteome</keyword>
<feature type="signal peptide" evidence="9">
    <location>
        <begin position="1"/>
        <end position="28"/>
    </location>
</feature>
<evidence type="ECO:0000313" key="10">
    <source>
        <dbReference type="EMBL" id="QYD71476.1"/>
    </source>
</evidence>
<dbReference type="Pfam" id="PF01270">
    <property type="entry name" value="Glyco_hydro_8"/>
    <property type="match status" value="1"/>
</dbReference>
<dbReference type="GO" id="GO:0008810">
    <property type="term" value="F:cellulase activity"/>
    <property type="evidence" value="ECO:0007669"/>
    <property type="project" value="UniProtKB-EC"/>
</dbReference>
<keyword evidence="6 10" id="KW-0326">Glycosidase</keyword>